<sequence>MDKVRLMDLVEHTVPADAPPAVMRMRAGEPSLFTTPVYPPNSRQWSGEDNYRCKVEMRSERFSNED</sequence>
<name>A0AAE0Z4F0_9GAST</name>
<gene>
    <name evidence="1" type="ORF">RRG08_020667</name>
</gene>
<dbReference type="EMBL" id="JAWDGP010004681">
    <property type="protein sequence ID" value="KAK3762588.1"/>
    <property type="molecule type" value="Genomic_DNA"/>
</dbReference>
<protein>
    <submittedName>
        <fullName evidence="1">Uncharacterized protein</fullName>
    </submittedName>
</protein>
<comment type="caution">
    <text evidence="1">The sequence shown here is derived from an EMBL/GenBank/DDBJ whole genome shotgun (WGS) entry which is preliminary data.</text>
</comment>
<dbReference type="AlphaFoldDB" id="A0AAE0Z4F0"/>
<evidence type="ECO:0000313" key="1">
    <source>
        <dbReference type="EMBL" id="KAK3762588.1"/>
    </source>
</evidence>
<proteinExistence type="predicted"/>
<keyword evidence="2" id="KW-1185">Reference proteome</keyword>
<reference evidence="1" key="1">
    <citation type="journal article" date="2023" name="G3 (Bethesda)">
        <title>A reference genome for the long-term kleptoplast-retaining sea slug Elysia crispata morphotype clarki.</title>
        <authorList>
            <person name="Eastman K.E."/>
            <person name="Pendleton A.L."/>
            <person name="Shaikh M.A."/>
            <person name="Suttiyut T."/>
            <person name="Ogas R."/>
            <person name="Tomko P."/>
            <person name="Gavelis G."/>
            <person name="Widhalm J.R."/>
            <person name="Wisecaver J.H."/>
        </authorList>
    </citation>
    <scope>NUCLEOTIDE SEQUENCE</scope>
    <source>
        <strain evidence="1">ECLA1</strain>
    </source>
</reference>
<accession>A0AAE0Z4F0</accession>
<organism evidence="1 2">
    <name type="scientific">Elysia crispata</name>
    <name type="common">lettuce slug</name>
    <dbReference type="NCBI Taxonomy" id="231223"/>
    <lineage>
        <taxon>Eukaryota</taxon>
        <taxon>Metazoa</taxon>
        <taxon>Spiralia</taxon>
        <taxon>Lophotrochozoa</taxon>
        <taxon>Mollusca</taxon>
        <taxon>Gastropoda</taxon>
        <taxon>Heterobranchia</taxon>
        <taxon>Euthyneura</taxon>
        <taxon>Panpulmonata</taxon>
        <taxon>Sacoglossa</taxon>
        <taxon>Placobranchoidea</taxon>
        <taxon>Plakobranchidae</taxon>
        <taxon>Elysia</taxon>
    </lineage>
</organism>
<evidence type="ECO:0000313" key="2">
    <source>
        <dbReference type="Proteomes" id="UP001283361"/>
    </source>
</evidence>
<dbReference type="Proteomes" id="UP001283361">
    <property type="component" value="Unassembled WGS sequence"/>
</dbReference>